<sequence length="256" mass="26970">MDSTTPGTDTLTVTVDARLTARVPGYVLGLIAVPDIEVVRAAAAMDGLLTAAEDALHARTLSKADVSALPTIAAWRDAYRAVEVNPNRFPCAAESVLRRVAKGDRLPRINSAVDLCNAMSLASGLPVASCDVGDIEGELSVRLADGDETYLPLGAPDAPEHPEPGEVVYADGRGRAHSRRWNWRQGDVVKTGLGRHKLLLTVESAHEGGRDDVEEVLGRITEALTGLTGSVGRPLVLDRSTPSGELFGAPSAAPVR</sequence>
<dbReference type="Proteomes" id="UP001303236">
    <property type="component" value="Chromosome"/>
</dbReference>
<dbReference type="Pfam" id="PF03483">
    <property type="entry name" value="B3_4"/>
    <property type="match status" value="1"/>
</dbReference>
<keyword evidence="2" id="KW-0436">Ligase</keyword>
<evidence type="ECO:0000259" key="1">
    <source>
        <dbReference type="SMART" id="SM00873"/>
    </source>
</evidence>
<protein>
    <submittedName>
        <fullName evidence="2">Phenylalanine--tRNA ligase beta subunit-related protein</fullName>
    </submittedName>
</protein>
<dbReference type="PANTHER" id="PTHR39209:SF2">
    <property type="entry name" value="CYTOPLASMIC PROTEIN"/>
    <property type="match status" value="1"/>
</dbReference>
<feature type="domain" description="B3/B4 tRNA-binding" evidence="1">
    <location>
        <begin position="73"/>
        <end position="229"/>
    </location>
</feature>
<evidence type="ECO:0000313" key="2">
    <source>
        <dbReference type="EMBL" id="WNF27791.1"/>
    </source>
</evidence>
<dbReference type="SMART" id="SM00873">
    <property type="entry name" value="B3_4"/>
    <property type="match status" value="1"/>
</dbReference>
<dbReference type="Gene3D" id="3.50.40.10">
    <property type="entry name" value="Phenylalanyl-trna Synthetase, Chain B, domain 3"/>
    <property type="match status" value="1"/>
</dbReference>
<dbReference type="GO" id="GO:0016874">
    <property type="term" value="F:ligase activity"/>
    <property type="evidence" value="ECO:0007669"/>
    <property type="project" value="UniProtKB-KW"/>
</dbReference>
<evidence type="ECO:0000313" key="3">
    <source>
        <dbReference type="Proteomes" id="UP001303236"/>
    </source>
</evidence>
<keyword evidence="3" id="KW-1185">Reference proteome</keyword>
<proteinExistence type="predicted"/>
<accession>A0ABY9VV32</accession>
<dbReference type="PANTHER" id="PTHR39209">
    <property type="match status" value="1"/>
</dbReference>
<dbReference type="EMBL" id="CP134500">
    <property type="protein sequence ID" value="WNF27791.1"/>
    <property type="molecule type" value="Genomic_DNA"/>
</dbReference>
<organism evidence="2 3">
    <name type="scientific">Streptomyces durocortorensis</name>
    <dbReference type="NCBI Taxonomy" id="2811104"/>
    <lineage>
        <taxon>Bacteria</taxon>
        <taxon>Bacillati</taxon>
        <taxon>Actinomycetota</taxon>
        <taxon>Actinomycetes</taxon>
        <taxon>Kitasatosporales</taxon>
        <taxon>Streptomycetaceae</taxon>
        <taxon>Streptomyces</taxon>
    </lineage>
</organism>
<gene>
    <name evidence="2" type="ORF">RI138_13700</name>
</gene>
<dbReference type="InterPro" id="IPR020825">
    <property type="entry name" value="Phe-tRNA_synthase-like_B3/B4"/>
</dbReference>
<dbReference type="InterPro" id="IPR005146">
    <property type="entry name" value="B3/B4_tRNA-bd"/>
</dbReference>
<dbReference type="SUPFAM" id="SSF56037">
    <property type="entry name" value="PheT/TilS domain"/>
    <property type="match status" value="1"/>
</dbReference>
<name>A0ABY9VV32_9ACTN</name>
<reference evidence="2 3" key="1">
    <citation type="submission" date="2023-09" db="EMBL/GenBank/DDBJ databases">
        <title>Genome completion map analysis of the actinomycetes C11-1.</title>
        <authorList>
            <person name="Qin P."/>
            <person name="Guan P."/>
        </authorList>
    </citation>
    <scope>NUCLEOTIDE SEQUENCE [LARGE SCALE GENOMIC DNA]</scope>
    <source>
        <strain evidence="2 3">C11-1</strain>
    </source>
</reference>